<dbReference type="PROSITE" id="PS50921">
    <property type="entry name" value="ANTAR"/>
    <property type="match status" value="1"/>
</dbReference>
<keyword evidence="4" id="KW-0238">DNA-binding</keyword>
<evidence type="ECO:0000256" key="3">
    <source>
        <dbReference type="ARBA" id="ARBA00023015"/>
    </source>
</evidence>
<evidence type="ECO:0000256" key="6">
    <source>
        <dbReference type="PROSITE-ProRule" id="PRU00169"/>
    </source>
</evidence>
<dbReference type="CDD" id="cd00156">
    <property type="entry name" value="REC"/>
    <property type="match status" value="1"/>
</dbReference>
<dbReference type="Gene3D" id="3.40.50.2300">
    <property type="match status" value="1"/>
</dbReference>
<feature type="domain" description="ANTAR" evidence="8">
    <location>
        <begin position="133"/>
        <end position="194"/>
    </location>
</feature>
<feature type="modified residue" description="4-aspartylphosphate" evidence="6">
    <location>
        <position position="63"/>
    </location>
</feature>
<dbReference type="InterPro" id="IPR008327">
    <property type="entry name" value="Sig_transdc_resp-reg_antiterm"/>
</dbReference>
<proteinExistence type="predicted"/>
<dbReference type="PROSITE" id="PS50110">
    <property type="entry name" value="RESPONSE_REGULATORY"/>
    <property type="match status" value="1"/>
</dbReference>
<evidence type="ECO:0000256" key="5">
    <source>
        <dbReference type="ARBA" id="ARBA00023163"/>
    </source>
</evidence>
<dbReference type="SMART" id="SM01012">
    <property type="entry name" value="ANTAR"/>
    <property type="match status" value="1"/>
</dbReference>
<dbReference type="InterPro" id="IPR005561">
    <property type="entry name" value="ANTAR"/>
</dbReference>
<dbReference type="EMBL" id="VVIW01000001">
    <property type="protein sequence ID" value="NHZ39114.1"/>
    <property type="molecule type" value="Genomic_DNA"/>
</dbReference>
<feature type="domain" description="Response regulatory" evidence="7">
    <location>
        <begin position="12"/>
        <end position="127"/>
    </location>
</feature>
<keyword evidence="5" id="KW-0804">Transcription</keyword>
<protein>
    <submittedName>
        <fullName evidence="9">Response regulator</fullName>
    </submittedName>
</protein>
<organism evidence="9 10">
    <name type="scientific">Massilia aquatica</name>
    <dbReference type="NCBI Taxonomy" id="2609000"/>
    <lineage>
        <taxon>Bacteria</taxon>
        <taxon>Pseudomonadati</taxon>
        <taxon>Pseudomonadota</taxon>
        <taxon>Betaproteobacteria</taxon>
        <taxon>Burkholderiales</taxon>
        <taxon>Oxalobacteraceae</taxon>
        <taxon>Telluria group</taxon>
        <taxon>Massilia</taxon>
    </lineage>
</organism>
<dbReference type="Pfam" id="PF03861">
    <property type="entry name" value="ANTAR"/>
    <property type="match status" value="1"/>
</dbReference>
<dbReference type="Pfam" id="PF00072">
    <property type="entry name" value="Response_reg"/>
    <property type="match status" value="1"/>
</dbReference>
<sequence length="209" mass="22265">MTPAAPGAARRSLLLVDDDVLTLGMLNRVLTLGGYEVRVATSGAMALELLANGALTPDLALLDVSMPGMSGLELAQRLQADSAIAVMFLSAEDDQATVRAAIDGGAVGYLVKPIDITRIVPSVQAGLARADELRLLRGSESRLTQALGQGREVGMAVGILMERNKTDRETAFRVLREHARSHQRKLGDVAVEILQATETLNLIGGRERK</sequence>
<dbReference type="SUPFAM" id="SSF52172">
    <property type="entry name" value="CheY-like"/>
    <property type="match status" value="1"/>
</dbReference>
<dbReference type="RefSeq" id="WP_167074422.1">
    <property type="nucleotide sequence ID" value="NZ_VVIW01000001.1"/>
</dbReference>
<dbReference type="InterPro" id="IPR011006">
    <property type="entry name" value="CheY-like_superfamily"/>
</dbReference>
<dbReference type="InterPro" id="IPR001789">
    <property type="entry name" value="Sig_transdc_resp-reg_receiver"/>
</dbReference>
<evidence type="ECO:0000313" key="9">
    <source>
        <dbReference type="EMBL" id="NHZ39114.1"/>
    </source>
</evidence>
<dbReference type="InterPro" id="IPR039420">
    <property type="entry name" value="WalR-like"/>
</dbReference>
<reference evidence="9 10" key="1">
    <citation type="submission" date="2019-09" db="EMBL/GenBank/DDBJ databases">
        <title>Taxonomy of Antarctic Massilia spp.: description of Massilia rubra sp. nov., Massilia aquatica sp. nov., Massilia mucilaginosa sp. nov., Massilia frigida sp. nov. isolated from streams, lakes and regoliths.</title>
        <authorList>
            <person name="Holochova P."/>
            <person name="Sedlacek I."/>
            <person name="Kralova S."/>
            <person name="Maslanova I."/>
            <person name="Busse H.-J."/>
            <person name="Stankova E."/>
            <person name="Vrbovska V."/>
            <person name="Kovarovic V."/>
            <person name="Bartak M."/>
            <person name="Svec P."/>
            <person name="Pantucek R."/>
        </authorList>
    </citation>
    <scope>NUCLEOTIDE SEQUENCE [LARGE SCALE GENOMIC DNA]</scope>
    <source>
        <strain evidence="9 10">CCM 8693</strain>
    </source>
</reference>
<dbReference type="InterPro" id="IPR036388">
    <property type="entry name" value="WH-like_DNA-bd_sf"/>
</dbReference>
<keyword evidence="10" id="KW-1185">Reference proteome</keyword>
<evidence type="ECO:0000256" key="4">
    <source>
        <dbReference type="ARBA" id="ARBA00023125"/>
    </source>
</evidence>
<comment type="caution">
    <text evidence="9">The sequence shown here is derived from an EMBL/GenBank/DDBJ whole genome shotgun (WGS) entry which is preliminary data.</text>
</comment>
<keyword evidence="2" id="KW-0902">Two-component regulatory system</keyword>
<dbReference type="Gene3D" id="1.10.10.10">
    <property type="entry name" value="Winged helix-like DNA-binding domain superfamily/Winged helix DNA-binding domain"/>
    <property type="match status" value="1"/>
</dbReference>
<keyword evidence="3" id="KW-0805">Transcription regulation</keyword>
<gene>
    <name evidence="9" type="ORF">F1609_02875</name>
</gene>
<evidence type="ECO:0000259" key="7">
    <source>
        <dbReference type="PROSITE" id="PS50110"/>
    </source>
</evidence>
<dbReference type="Proteomes" id="UP000819052">
    <property type="component" value="Unassembled WGS sequence"/>
</dbReference>
<keyword evidence="1 6" id="KW-0597">Phosphoprotein</keyword>
<dbReference type="PANTHER" id="PTHR48111:SF1">
    <property type="entry name" value="TWO-COMPONENT RESPONSE REGULATOR ORR33"/>
    <property type="match status" value="1"/>
</dbReference>
<evidence type="ECO:0000256" key="2">
    <source>
        <dbReference type="ARBA" id="ARBA00023012"/>
    </source>
</evidence>
<dbReference type="PANTHER" id="PTHR48111">
    <property type="entry name" value="REGULATOR OF RPOS"/>
    <property type="match status" value="1"/>
</dbReference>
<evidence type="ECO:0000256" key="1">
    <source>
        <dbReference type="ARBA" id="ARBA00022553"/>
    </source>
</evidence>
<name>A0ABX0LYT1_9BURK</name>
<accession>A0ABX0LYT1</accession>
<dbReference type="PIRSF" id="PIRSF036382">
    <property type="entry name" value="RR_antiterm"/>
    <property type="match status" value="1"/>
</dbReference>
<dbReference type="SMART" id="SM00448">
    <property type="entry name" value="REC"/>
    <property type="match status" value="1"/>
</dbReference>
<evidence type="ECO:0000259" key="8">
    <source>
        <dbReference type="PROSITE" id="PS50921"/>
    </source>
</evidence>
<evidence type="ECO:0000313" key="10">
    <source>
        <dbReference type="Proteomes" id="UP000819052"/>
    </source>
</evidence>